<evidence type="ECO:0000313" key="1">
    <source>
        <dbReference type="EMBL" id="MFD2561600.1"/>
    </source>
</evidence>
<evidence type="ECO:0000313" key="2">
    <source>
        <dbReference type="Proteomes" id="UP001597319"/>
    </source>
</evidence>
<dbReference type="Pfam" id="PF05635">
    <property type="entry name" value="23S_rRNA_IVP"/>
    <property type="match status" value="1"/>
</dbReference>
<dbReference type="RefSeq" id="WP_378289437.1">
    <property type="nucleotide sequence ID" value="NZ_JBHULE010000002.1"/>
</dbReference>
<reference evidence="2" key="1">
    <citation type="journal article" date="2019" name="Int. J. Syst. Evol. Microbiol.">
        <title>The Global Catalogue of Microorganisms (GCM) 10K type strain sequencing project: providing services to taxonomists for standard genome sequencing and annotation.</title>
        <authorList>
            <consortium name="The Broad Institute Genomics Platform"/>
            <consortium name="The Broad Institute Genome Sequencing Center for Infectious Disease"/>
            <person name="Wu L."/>
            <person name="Ma J."/>
        </authorList>
    </citation>
    <scope>NUCLEOTIDE SEQUENCE [LARGE SCALE GENOMIC DNA]</scope>
    <source>
        <strain evidence="2">KCTC 52274</strain>
    </source>
</reference>
<dbReference type="InterPro" id="IPR012657">
    <property type="entry name" value="23S_rRNA-intervening_sequence"/>
</dbReference>
<dbReference type="EMBL" id="JBHULE010000002">
    <property type="protein sequence ID" value="MFD2561600.1"/>
    <property type="molecule type" value="Genomic_DNA"/>
</dbReference>
<dbReference type="Gene3D" id="1.20.1440.60">
    <property type="entry name" value="23S rRNA-intervening sequence"/>
    <property type="match status" value="1"/>
</dbReference>
<dbReference type="SUPFAM" id="SSF158446">
    <property type="entry name" value="IVS-encoded protein-like"/>
    <property type="match status" value="1"/>
</dbReference>
<name>A0ABW5L9M3_9FLAO</name>
<dbReference type="Proteomes" id="UP001597319">
    <property type="component" value="Unassembled WGS sequence"/>
</dbReference>
<gene>
    <name evidence="1" type="ORF">ACFSR1_02890</name>
</gene>
<dbReference type="PANTHER" id="PTHR38471">
    <property type="entry name" value="FOUR HELIX BUNDLE PROTEIN"/>
    <property type="match status" value="1"/>
</dbReference>
<dbReference type="CDD" id="cd16377">
    <property type="entry name" value="23S_rRNA_IVP_like"/>
    <property type="match status" value="1"/>
</dbReference>
<comment type="caution">
    <text evidence="1">The sequence shown here is derived from an EMBL/GenBank/DDBJ whole genome shotgun (WGS) entry which is preliminary data.</text>
</comment>
<dbReference type="NCBIfam" id="TIGR02436">
    <property type="entry name" value="four helix bundle protein"/>
    <property type="match status" value="1"/>
</dbReference>
<keyword evidence="2" id="KW-1185">Reference proteome</keyword>
<accession>A0ABW5L9M3</accession>
<proteinExistence type="predicted"/>
<dbReference type="InterPro" id="IPR036583">
    <property type="entry name" value="23S_rRNA_IVS_sf"/>
</dbReference>
<sequence length="118" mass="13780">MGTFKDLLIWQKSIELVTQIYSETKDFPAEEQYGLTSQIRRASISIPSNIAEGYGRSGKNDYLRFLNIAMSSLFELQTQLEISKNLNFLNKEKFEVIFENTREIERMLASYIRKIKIS</sequence>
<dbReference type="NCBIfam" id="NF008911">
    <property type="entry name" value="PRK12275.1-2"/>
    <property type="match status" value="1"/>
</dbReference>
<dbReference type="PANTHER" id="PTHR38471:SF2">
    <property type="entry name" value="FOUR HELIX BUNDLE PROTEIN"/>
    <property type="match status" value="1"/>
</dbReference>
<protein>
    <submittedName>
        <fullName evidence="1">Four helix bundle protein</fullName>
    </submittedName>
</protein>
<organism evidence="1 2">
    <name type="scientific">Aquimarina rubra</name>
    <dbReference type="NCBI Taxonomy" id="1920033"/>
    <lineage>
        <taxon>Bacteria</taxon>
        <taxon>Pseudomonadati</taxon>
        <taxon>Bacteroidota</taxon>
        <taxon>Flavobacteriia</taxon>
        <taxon>Flavobacteriales</taxon>
        <taxon>Flavobacteriaceae</taxon>
        <taxon>Aquimarina</taxon>
    </lineage>
</organism>